<evidence type="ECO:0000256" key="1">
    <source>
        <dbReference type="SAM" id="Phobius"/>
    </source>
</evidence>
<dbReference type="Proteomes" id="UP001328107">
    <property type="component" value="Unassembled WGS sequence"/>
</dbReference>
<keyword evidence="1" id="KW-0812">Transmembrane</keyword>
<evidence type="ECO:0000313" key="3">
    <source>
        <dbReference type="Proteomes" id="UP001328107"/>
    </source>
</evidence>
<dbReference type="EMBL" id="BTRK01000002">
    <property type="protein sequence ID" value="GMR38014.1"/>
    <property type="molecule type" value="Genomic_DNA"/>
</dbReference>
<comment type="caution">
    <text evidence="2">The sequence shown here is derived from an EMBL/GenBank/DDBJ whole genome shotgun (WGS) entry which is preliminary data.</text>
</comment>
<proteinExistence type="predicted"/>
<reference evidence="3" key="1">
    <citation type="submission" date="2022-10" db="EMBL/GenBank/DDBJ databases">
        <title>Genome assembly of Pristionchus species.</title>
        <authorList>
            <person name="Yoshida K."/>
            <person name="Sommer R.J."/>
        </authorList>
    </citation>
    <scope>NUCLEOTIDE SEQUENCE [LARGE SCALE GENOMIC DNA]</scope>
    <source>
        <strain evidence="3">RS5460</strain>
    </source>
</reference>
<accession>A0AAN5CCY7</accession>
<keyword evidence="1" id="KW-1133">Transmembrane helix</keyword>
<organism evidence="2 3">
    <name type="scientific">Pristionchus mayeri</name>
    <dbReference type="NCBI Taxonomy" id="1317129"/>
    <lineage>
        <taxon>Eukaryota</taxon>
        <taxon>Metazoa</taxon>
        <taxon>Ecdysozoa</taxon>
        <taxon>Nematoda</taxon>
        <taxon>Chromadorea</taxon>
        <taxon>Rhabditida</taxon>
        <taxon>Rhabditina</taxon>
        <taxon>Diplogasteromorpha</taxon>
        <taxon>Diplogasteroidea</taxon>
        <taxon>Neodiplogasteridae</taxon>
        <taxon>Pristionchus</taxon>
    </lineage>
</organism>
<evidence type="ECO:0000313" key="2">
    <source>
        <dbReference type="EMBL" id="GMR38014.1"/>
    </source>
</evidence>
<protein>
    <submittedName>
        <fullName evidence="2">Uncharacterized protein</fullName>
    </submittedName>
</protein>
<gene>
    <name evidence="2" type="ORF">PMAYCL1PPCAC_08209</name>
</gene>
<keyword evidence="1" id="KW-0472">Membrane</keyword>
<feature type="non-terminal residue" evidence="2">
    <location>
        <position position="1"/>
    </location>
</feature>
<feature type="non-terminal residue" evidence="2">
    <location>
        <position position="126"/>
    </location>
</feature>
<sequence>RQQLIELRVQRSMFRWKTTAFLTRGAIVIIRVVFGRKERREGVPRLGRQLMKLISLQILRRWLSELFDFGLLLGHNPRQLIRVDVVHEGHADVHASLLHLVDGPSARDGNQGCSNKKYHGEQSHVE</sequence>
<keyword evidence="3" id="KW-1185">Reference proteome</keyword>
<feature type="transmembrane region" description="Helical" evidence="1">
    <location>
        <begin position="14"/>
        <end position="34"/>
    </location>
</feature>
<dbReference type="AlphaFoldDB" id="A0AAN5CCY7"/>
<name>A0AAN5CCY7_9BILA</name>